<evidence type="ECO:0000313" key="2">
    <source>
        <dbReference type="EMBL" id="NKX53857.1"/>
    </source>
</evidence>
<dbReference type="Proteomes" id="UP000544090">
    <property type="component" value="Unassembled WGS sequence"/>
</dbReference>
<proteinExistence type="predicted"/>
<keyword evidence="3" id="KW-1185">Reference proteome</keyword>
<dbReference type="AlphaFoldDB" id="A0A7X6K335"/>
<evidence type="ECO:0000313" key="3">
    <source>
        <dbReference type="Proteomes" id="UP000544090"/>
    </source>
</evidence>
<evidence type="ECO:0000259" key="1">
    <source>
        <dbReference type="Pfam" id="PF13400"/>
    </source>
</evidence>
<dbReference type="InterPro" id="IPR028087">
    <property type="entry name" value="Tad_N"/>
</dbReference>
<protein>
    <recommendedName>
        <fullName evidence="1">Putative Flp pilus-assembly TadG-like N-terminal domain-containing protein</fullName>
    </recommendedName>
</protein>
<dbReference type="Pfam" id="PF13400">
    <property type="entry name" value="Tad"/>
    <property type="match status" value="1"/>
</dbReference>
<accession>A0A7X6K335</accession>
<reference evidence="2 3" key="1">
    <citation type="submission" date="2020-04" db="EMBL/GenBank/DDBJ databases">
        <title>Arthrobacter sp. nov.</title>
        <authorList>
            <person name="Liu S."/>
        </authorList>
    </citation>
    <scope>NUCLEOTIDE SEQUENCE [LARGE SCALE GENOMIC DNA]</scope>
    <source>
        <strain evidence="2 3">E918</strain>
    </source>
</reference>
<feature type="domain" description="Putative Flp pilus-assembly TadG-like N-terminal" evidence="1">
    <location>
        <begin position="2"/>
        <end position="45"/>
    </location>
</feature>
<name>A0A7X6K335_9MICC</name>
<sequence length="137" mass="13875">MLLLTIGLAVLCLLVATVVMAASAVYVEHKKLLSLADGAALAAADTFTLGDVEDSSGAPLPVLDDAGVRRAAQRYLAETGAAERFSALAVGPGTGSPEGRTAHVSLSAVVHPPVVNFLVPSGIRISAAGDARSELTR</sequence>
<gene>
    <name evidence="2" type="ORF">HGG74_04740</name>
</gene>
<dbReference type="EMBL" id="JAAZSQ010000002">
    <property type="protein sequence ID" value="NKX53857.1"/>
    <property type="molecule type" value="Genomic_DNA"/>
</dbReference>
<organism evidence="2 3">
    <name type="scientific">Arthrobacter mobilis</name>
    <dbReference type="NCBI Taxonomy" id="2724944"/>
    <lineage>
        <taxon>Bacteria</taxon>
        <taxon>Bacillati</taxon>
        <taxon>Actinomycetota</taxon>
        <taxon>Actinomycetes</taxon>
        <taxon>Micrococcales</taxon>
        <taxon>Micrococcaceae</taxon>
        <taxon>Arthrobacter</taxon>
    </lineage>
</organism>
<comment type="caution">
    <text evidence="2">The sequence shown here is derived from an EMBL/GenBank/DDBJ whole genome shotgun (WGS) entry which is preliminary data.</text>
</comment>